<proteinExistence type="predicted"/>
<dbReference type="InterPro" id="IPR016047">
    <property type="entry name" value="M23ase_b-sheet_dom"/>
</dbReference>
<evidence type="ECO:0000313" key="3">
    <source>
        <dbReference type="Proteomes" id="UP000053433"/>
    </source>
</evidence>
<evidence type="ECO:0000259" key="1">
    <source>
        <dbReference type="Pfam" id="PF01551"/>
    </source>
</evidence>
<dbReference type="PANTHER" id="PTHR21666:SF270">
    <property type="entry name" value="MUREIN HYDROLASE ACTIVATOR ENVC"/>
    <property type="match status" value="1"/>
</dbReference>
<dbReference type="EMBL" id="LMUA01000032">
    <property type="protein sequence ID" value="KUE75024.1"/>
    <property type="molecule type" value="Genomic_DNA"/>
</dbReference>
<gene>
    <name evidence="2" type="ORF">ASJ35_16120</name>
</gene>
<dbReference type="AlphaFoldDB" id="A0A0W7TMG8"/>
<dbReference type="GO" id="GO:0004222">
    <property type="term" value="F:metalloendopeptidase activity"/>
    <property type="evidence" value="ECO:0007669"/>
    <property type="project" value="TreeGrafter"/>
</dbReference>
<reference evidence="2 3" key="1">
    <citation type="submission" date="2015-10" db="EMBL/GenBank/DDBJ databases">
        <title>A novel member of the family Ruminococcaceae isolated from human faeces.</title>
        <authorList>
            <person name="Shkoporov A.N."/>
            <person name="Chaplin A.V."/>
            <person name="Motuzova O.V."/>
            <person name="Kafarskaia L.I."/>
            <person name="Efimov B.A."/>
        </authorList>
    </citation>
    <scope>NUCLEOTIDE SEQUENCE [LARGE SCALE GENOMIC DNA]</scope>
    <source>
        <strain evidence="2 3">668</strain>
    </source>
</reference>
<comment type="caution">
    <text evidence="2">The sequence shown here is derived from an EMBL/GenBank/DDBJ whole genome shotgun (WGS) entry which is preliminary data.</text>
</comment>
<dbReference type="Gene3D" id="2.70.70.10">
    <property type="entry name" value="Glucose Permease (Domain IIA)"/>
    <property type="match status" value="1"/>
</dbReference>
<dbReference type="Pfam" id="PF01551">
    <property type="entry name" value="Peptidase_M23"/>
    <property type="match status" value="1"/>
</dbReference>
<protein>
    <recommendedName>
        <fullName evidence="1">M23ase beta-sheet core domain-containing protein</fullName>
    </recommendedName>
</protein>
<organism evidence="2 3">
    <name type="scientific">Ruthenibacterium lactatiformans</name>
    <dbReference type="NCBI Taxonomy" id="1550024"/>
    <lineage>
        <taxon>Bacteria</taxon>
        <taxon>Bacillati</taxon>
        <taxon>Bacillota</taxon>
        <taxon>Clostridia</taxon>
        <taxon>Eubacteriales</taxon>
        <taxon>Oscillospiraceae</taxon>
        <taxon>Ruthenibacterium</taxon>
    </lineage>
</organism>
<name>A0A0W7TMG8_9FIRM</name>
<dbReference type="Proteomes" id="UP000053433">
    <property type="component" value="Unassembled WGS sequence"/>
</dbReference>
<accession>A0A0W7TMG8</accession>
<dbReference type="InterPro" id="IPR050570">
    <property type="entry name" value="Cell_wall_metabolism_enzyme"/>
</dbReference>
<evidence type="ECO:0000313" key="2">
    <source>
        <dbReference type="EMBL" id="KUE75024.1"/>
    </source>
</evidence>
<sequence>MRVLKKILLWLLLVAVLAALIVGGAVAWFYYNTDPEAFDAPAVTAGGTALAVNGYEWNAPVMGGVLFKSASAPATLETQDLGTWEQASLDITLPADRHTHLVVKDASGNVLLDVNNEAQVTVAFPANGKYTLEADVTVPRHSSADKPGAPAHGYGVFRYSARVNVSAQPKVEFSATRVEQGAVITVLLTGFLDGPEPSVETDLSLAQFCDVLGGKAAFIGVHYNREPGDYTVRVTCGSVDVTQTVTVVHRDFPKQNMTIDQSVADATVNSAAANQEWKDVMFPLYASADAEIYWSGTFIRPCGTTAQNTQYGLYRYTNGSPYPERHAGIDYDCDLGDAVWAPGRGKVVYAGFLQMTGNTVVIEHGGGLKSYFFHLDSLACKQGDIVEKEQLIGQAGSTGYSTGPHLHYEARIGNQSIDPDQLFNGSSGLYFAR</sequence>
<feature type="domain" description="M23ase beta-sheet core" evidence="1">
    <location>
        <begin position="325"/>
        <end position="419"/>
    </location>
</feature>
<dbReference type="RefSeq" id="WP_058723763.1">
    <property type="nucleotide sequence ID" value="NZ_LMUA01000032.1"/>
</dbReference>
<dbReference type="CDD" id="cd12797">
    <property type="entry name" value="M23_peptidase"/>
    <property type="match status" value="1"/>
</dbReference>
<dbReference type="InterPro" id="IPR011055">
    <property type="entry name" value="Dup_hybrid_motif"/>
</dbReference>
<dbReference type="PANTHER" id="PTHR21666">
    <property type="entry name" value="PEPTIDASE-RELATED"/>
    <property type="match status" value="1"/>
</dbReference>
<dbReference type="SUPFAM" id="SSF51261">
    <property type="entry name" value="Duplicated hybrid motif"/>
    <property type="match status" value="1"/>
</dbReference>